<comment type="caution">
    <text evidence="1">The sequence shown here is derived from an EMBL/GenBank/DDBJ whole genome shotgun (WGS) entry which is preliminary data.</text>
</comment>
<name>A0A812J7U3_9DINO</name>
<protein>
    <submittedName>
        <fullName evidence="1">Uncharacterized protein</fullName>
    </submittedName>
</protein>
<dbReference type="Proteomes" id="UP000604046">
    <property type="component" value="Unassembled WGS sequence"/>
</dbReference>
<keyword evidence="2" id="KW-1185">Reference proteome</keyword>
<reference evidence="1" key="1">
    <citation type="submission" date="2021-02" db="EMBL/GenBank/DDBJ databases">
        <authorList>
            <person name="Dougan E. K."/>
            <person name="Rhodes N."/>
            <person name="Thang M."/>
            <person name="Chan C."/>
        </authorList>
    </citation>
    <scope>NUCLEOTIDE SEQUENCE</scope>
</reference>
<dbReference type="AlphaFoldDB" id="A0A812J7U3"/>
<accession>A0A812J7U3</accession>
<sequence length="371" mass="41804">MSGKPALAVELGDLSFNKKGGKFFPLRGAGVRAPEWSSAEWLKILWHPSGFKDPDARRVSLSLEADEGVKTLFRGVEEHLVRSLAALSIKDSRLFGKVLTETEVKDRFLSCLKTNARCEAFLKTKMDWDRVRIWGPKGEKLEDPGDLTGRECKVRCELRQVWLMTAQCGLLVEVTDLMLKASLANSALSMYRLRNMVRRSFASVCVVALVEFHAFVGMKTHVRRYKLQSRNAACVDRFVTMAQSVLNVNGYDANVTRVAVELAQREMLAERDAEAALEEAFAAHENISLEFPLNVSFPEVSQSLLYGRLSEQVHEPPGLVVLRLWNDTEYTGEVYLLRDLGAHYSRKLGIVAEPLDLSRALADMMKPDRRQ</sequence>
<evidence type="ECO:0000313" key="1">
    <source>
        <dbReference type="EMBL" id="CAE7202095.1"/>
    </source>
</evidence>
<organism evidence="1 2">
    <name type="scientific">Symbiodinium natans</name>
    <dbReference type="NCBI Taxonomy" id="878477"/>
    <lineage>
        <taxon>Eukaryota</taxon>
        <taxon>Sar</taxon>
        <taxon>Alveolata</taxon>
        <taxon>Dinophyceae</taxon>
        <taxon>Suessiales</taxon>
        <taxon>Symbiodiniaceae</taxon>
        <taxon>Symbiodinium</taxon>
    </lineage>
</organism>
<evidence type="ECO:0000313" key="2">
    <source>
        <dbReference type="Proteomes" id="UP000604046"/>
    </source>
</evidence>
<gene>
    <name evidence="1" type="ORF">SNAT2548_LOCUS6090</name>
</gene>
<dbReference type="EMBL" id="CAJNDS010000401">
    <property type="protein sequence ID" value="CAE7202095.1"/>
    <property type="molecule type" value="Genomic_DNA"/>
</dbReference>
<proteinExistence type="predicted"/>
<dbReference type="OrthoDB" id="438325at2759"/>